<proteinExistence type="predicted"/>
<dbReference type="RefSeq" id="WP_256945473.1">
    <property type="nucleotide sequence ID" value="NZ_JANHNZ010000007.1"/>
</dbReference>
<reference evidence="1" key="3">
    <citation type="journal article" date="2023" name="Microbiol. Resour. Announc.">
        <title>Draft Genome Sequence of Granulicatella sp. Strain S8, Isolated from a Marine Fish, Seriola quinqueradiata.</title>
        <authorList>
            <person name="Lee M."/>
            <person name="Farooq A."/>
            <person name="Jeong J.B."/>
            <person name="Jung M.Y."/>
        </authorList>
    </citation>
    <scope>NUCLEOTIDE SEQUENCE</scope>
    <source>
        <strain evidence="1">S8</strain>
    </source>
</reference>
<gene>
    <name evidence="1" type="ORF">NPA36_07330</name>
</gene>
<comment type="caution">
    <text evidence="1">The sequence shown here is derived from an EMBL/GenBank/DDBJ whole genome shotgun (WGS) entry which is preliminary data.</text>
</comment>
<evidence type="ECO:0000313" key="2">
    <source>
        <dbReference type="Proteomes" id="UP001059480"/>
    </source>
</evidence>
<name>A0ABT1WPD5_9LACT</name>
<dbReference type="Proteomes" id="UP001059480">
    <property type="component" value="Unassembled WGS sequence"/>
</dbReference>
<evidence type="ECO:0000313" key="1">
    <source>
        <dbReference type="EMBL" id="MCQ9210360.1"/>
    </source>
</evidence>
<accession>A0ABT1WPD5</accession>
<reference evidence="1" key="2">
    <citation type="journal article" date="2023" name="Curr. Microbiol.">
        <title>Granulicatella seriolae sp. nov., a Novel Facultative Anaerobe Isolated from Yellowtail Marine Fish.</title>
        <authorList>
            <person name="Lee M."/>
            <person name="Choi Y.J."/>
            <person name="Farooq A."/>
            <person name="Jeong J.B."/>
            <person name="Jung M.Y."/>
        </authorList>
    </citation>
    <scope>NUCLEOTIDE SEQUENCE</scope>
    <source>
        <strain evidence="1">S8</strain>
    </source>
</reference>
<keyword evidence="2" id="KW-1185">Reference proteome</keyword>
<sequence>MVLPYLNRVMFNQLTSITNGEKITLILPHSSLVSEESKQIYQERVDKLAMLGYTIKFKKQLSQYFAILDNNIVWMLPSGSENTVALRILSKEIAKRLLDYFGK</sequence>
<reference evidence="1" key="1">
    <citation type="submission" date="2022-07" db="EMBL/GenBank/DDBJ databases">
        <authorList>
            <person name="Jung M.-Y."/>
            <person name="Lee M."/>
        </authorList>
    </citation>
    <scope>NUCLEOTIDE SEQUENCE</scope>
    <source>
        <strain evidence="1">S8</strain>
    </source>
</reference>
<protein>
    <submittedName>
        <fullName evidence="1">Uncharacterized protein</fullName>
    </submittedName>
</protein>
<organism evidence="1 2">
    <name type="scientific">Granulicatella seriolae</name>
    <dbReference type="NCBI Taxonomy" id="2967226"/>
    <lineage>
        <taxon>Bacteria</taxon>
        <taxon>Bacillati</taxon>
        <taxon>Bacillota</taxon>
        <taxon>Bacilli</taxon>
        <taxon>Lactobacillales</taxon>
        <taxon>Carnobacteriaceae</taxon>
        <taxon>Granulicatella</taxon>
    </lineage>
</organism>
<dbReference type="EMBL" id="JANHNZ010000007">
    <property type="protein sequence ID" value="MCQ9210360.1"/>
    <property type="molecule type" value="Genomic_DNA"/>
</dbReference>